<keyword evidence="4" id="KW-1003">Cell membrane</keyword>
<dbReference type="InterPro" id="IPR020846">
    <property type="entry name" value="MFS_dom"/>
</dbReference>
<evidence type="ECO:0000256" key="9">
    <source>
        <dbReference type="SAM" id="Phobius"/>
    </source>
</evidence>
<feature type="transmembrane region" description="Helical" evidence="9">
    <location>
        <begin position="159"/>
        <end position="179"/>
    </location>
</feature>
<dbReference type="AlphaFoldDB" id="A0A2S9IGR2"/>
<protein>
    <submittedName>
        <fullName evidence="11">MFS transporter</fullName>
    </submittedName>
</protein>
<evidence type="ECO:0000313" key="12">
    <source>
        <dbReference type="Proteomes" id="UP000239181"/>
    </source>
</evidence>
<feature type="transmembrane region" description="Helical" evidence="9">
    <location>
        <begin position="366"/>
        <end position="385"/>
    </location>
</feature>
<dbReference type="InterPro" id="IPR011701">
    <property type="entry name" value="MFS"/>
</dbReference>
<sequence>MTNRFFPTAVGLYLNYLVHGMGVLLITLNMPHLEQQWHTDAAGVSVVIASLGFGRLMVLFVSGMLSDKFGRRPFILLGILCYVGFFFGIVSAQSVVTAFACGLLAGVANSFLDAGTYPALMEAFPHSPGTATILIKAFVSAGQFLLPFIIWGLMLSHSWFGWSFMVAAAIMLVNGIFLLRRPFPAHRPPQAASPGGKSLILEDRRALADIICFTLFGYISMATFYLVSQWLAQFAEFVILMPYSASIQLLSVYTVGSLSGVFITALLVNRLVNSLLLLRIYTFISLLALLAISLYPSARIIALFAFVIGFSAAGGVVQLGLTVMAMKFPQAKGKATGIYYSAGSLATFTVPLITACLSQHSIASIMWFDVGMAGAGFALTLLIGGRRRLMLSARRVS</sequence>
<keyword evidence="3" id="KW-0813">Transport</keyword>
<dbReference type="EMBL" id="PDET01000002">
    <property type="protein sequence ID" value="PRD16973.1"/>
    <property type="molecule type" value="Genomic_DNA"/>
</dbReference>
<evidence type="ECO:0000313" key="11">
    <source>
        <dbReference type="EMBL" id="PRD16973.1"/>
    </source>
</evidence>
<evidence type="ECO:0000256" key="3">
    <source>
        <dbReference type="ARBA" id="ARBA00022448"/>
    </source>
</evidence>
<reference evidence="11 12" key="1">
    <citation type="submission" date="2017-10" db="EMBL/GenBank/DDBJ databases">
        <title>Draft genome of two endophytic bacteria isolated from 'guarana' Paullinia cupana (Mart.) Ducke.</title>
        <authorList>
            <person name="Siqueira K.A."/>
            <person name="Liotti R.G."/>
            <person name="Mendes T.A."/>
            <person name="Soares M.A."/>
        </authorList>
    </citation>
    <scope>NUCLEOTIDE SEQUENCE [LARGE SCALE GENOMIC DNA]</scope>
    <source>
        <strain evidence="11 12">342</strain>
    </source>
</reference>
<feature type="transmembrane region" description="Helical" evidence="9">
    <location>
        <begin position="247"/>
        <end position="268"/>
    </location>
</feature>
<evidence type="ECO:0000256" key="7">
    <source>
        <dbReference type="ARBA" id="ARBA00022989"/>
    </source>
</evidence>
<dbReference type="OrthoDB" id="5858672at2"/>
<dbReference type="InterPro" id="IPR005829">
    <property type="entry name" value="Sugar_transporter_CS"/>
</dbReference>
<dbReference type="RefSeq" id="WP_105591555.1">
    <property type="nucleotide sequence ID" value="NZ_PDET01000002.1"/>
</dbReference>
<evidence type="ECO:0000256" key="1">
    <source>
        <dbReference type="ARBA" id="ARBA00004429"/>
    </source>
</evidence>
<dbReference type="PROSITE" id="PS50850">
    <property type="entry name" value="MFS"/>
    <property type="match status" value="1"/>
</dbReference>
<keyword evidence="7 9" id="KW-1133">Transmembrane helix</keyword>
<evidence type="ECO:0000256" key="2">
    <source>
        <dbReference type="ARBA" id="ARBA00008335"/>
    </source>
</evidence>
<feature type="transmembrane region" description="Helical" evidence="9">
    <location>
        <begin position="12"/>
        <end position="30"/>
    </location>
</feature>
<dbReference type="SUPFAM" id="SSF103473">
    <property type="entry name" value="MFS general substrate transporter"/>
    <property type="match status" value="1"/>
</dbReference>
<keyword evidence="8 9" id="KW-0472">Membrane</keyword>
<dbReference type="PROSITE" id="PS00216">
    <property type="entry name" value="SUGAR_TRANSPORT_1"/>
    <property type="match status" value="1"/>
</dbReference>
<dbReference type="FunFam" id="1.20.1250.20:FF:000135">
    <property type="entry name" value="MFS family transporter"/>
    <property type="match status" value="1"/>
</dbReference>
<dbReference type="GO" id="GO:0005886">
    <property type="term" value="C:plasma membrane"/>
    <property type="evidence" value="ECO:0007669"/>
    <property type="project" value="UniProtKB-SubCell"/>
</dbReference>
<feature type="domain" description="Major facilitator superfamily (MFS) profile" evidence="10">
    <location>
        <begin position="8"/>
        <end position="388"/>
    </location>
</feature>
<dbReference type="PANTHER" id="PTHR23514">
    <property type="entry name" value="BYPASS OF STOP CODON PROTEIN 6"/>
    <property type="match status" value="1"/>
</dbReference>
<feature type="transmembrane region" description="Helical" evidence="9">
    <location>
        <begin position="133"/>
        <end position="153"/>
    </location>
</feature>
<keyword evidence="5" id="KW-0997">Cell inner membrane</keyword>
<feature type="transmembrane region" description="Helical" evidence="9">
    <location>
        <begin position="275"/>
        <end position="295"/>
    </location>
</feature>
<comment type="caution">
    <text evidence="11">The sequence shown here is derived from an EMBL/GenBank/DDBJ whole genome shotgun (WGS) entry which is preliminary data.</text>
</comment>
<feature type="transmembrane region" description="Helical" evidence="9">
    <location>
        <begin position="73"/>
        <end position="90"/>
    </location>
</feature>
<dbReference type="Gene3D" id="1.20.1250.20">
    <property type="entry name" value="MFS general substrate transporter like domains"/>
    <property type="match status" value="2"/>
</dbReference>
<keyword evidence="12" id="KW-1185">Reference proteome</keyword>
<feature type="transmembrane region" description="Helical" evidence="9">
    <location>
        <begin position="301"/>
        <end position="326"/>
    </location>
</feature>
<organism evidence="11 12">
    <name type="scientific">Pantoea coffeiphila</name>
    <dbReference type="NCBI Taxonomy" id="1465635"/>
    <lineage>
        <taxon>Bacteria</taxon>
        <taxon>Pseudomonadati</taxon>
        <taxon>Pseudomonadota</taxon>
        <taxon>Gammaproteobacteria</taxon>
        <taxon>Enterobacterales</taxon>
        <taxon>Erwiniaceae</taxon>
        <taxon>Pantoea</taxon>
    </lineage>
</organism>
<comment type="similarity">
    <text evidence="2">Belongs to the major facilitator superfamily.</text>
</comment>
<gene>
    <name evidence="11" type="ORF">CQW29_04750</name>
</gene>
<evidence type="ECO:0000256" key="4">
    <source>
        <dbReference type="ARBA" id="ARBA00022475"/>
    </source>
</evidence>
<feature type="transmembrane region" description="Helical" evidence="9">
    <location>
        <begin position="96"/>
        <end position="112"/>
    </location>
</feature>
<feature type="transmembrane region" description="Helical" evidence="9">
    <location>
        <begin position="338"/>
        <end position="360"/>
    </location>
</feature>
<feature type="transmembrane region" description="Helical" evidence="9">
    <location>
        <begin position="206"/>
        <end position="227"/>
    </location>
</feature>
<comment type="subcellular location">
    <subcellularLocation>
        <location evidence="1">Cell inner membrane</location>
        <topology evidence="1">Multi-pass membrane protein</topology>
    </subcellularLocation>
</comment>
<feature type="transmembrane region" description="Helical" evidence="9">
    <location>
        <begin position="42"/>
        <end position="61"/>
    </location>
</feature>
<dbReference type="InterPro" id="IPR051788">
    <property type="entry name" value="MFS_Transporter"/>
</dbReference>
<dbReference type="Proteomes" id="UP000239181">
    <property type="component" value="Unassembled WGS sequence"/>
</dbReference>
<evidence type="ECO:0000259" key="10">
    <source>
        <dbReference type="PROSITE" id="PS50850"/>
    </source>
</evidence>
<keyword evidence="6 9" id="KW-0812">Transmembrane</keyword>
<dbReference type="Pfam" id="PF07690">
    <property type="entry name" value="MFS_1"/>
    <property type="match status" value="1"/>
</dbReference>
<accession>A0A2S9IGR2</accession>
<evidence type="ECO:0000256" key="8">
    <source>
        <dbReference type="ARBA" id="ARBA00023136"/>
    </source>
</evidence>
<dbReference type="InterPro" id="IPR036259">
    <property type="entry name" value="MFS_trans_sf"/>
</dbReference>
<evidence type="ECO:0000256" key="5">
    <source>
        <dbReference type="ARBA" id="ARBA00022519"/>
    </source>
</evidence>
<proteinExistence type="inferred from homology"/>
<dbReference type="GO" id="GO:0022857">
    <property type="term" value="F:transmembrane transporter activity"/>
    <property type="evidence" value="ECO:0007669"/>
    <property type="project" value="InterPro"/>
</dbReference>
<evidence type="ECO:0000256" key="6">
    <source>
        <dbReference type="ARBA" id="ARBA00022692"/>
    </source>
</evidence>
<name>A0A2S9IGR2_9GAMM</name>
<dbReference type="PANTHER" id="PTHR23514:SF3">
    <property type="entry name" value="BYPASS OF STOP CODON PROTEIN 6"/>
    <property type="match status" value="1"/>
</dbReference>